<proteinExistence type="inferred from homology"/>
<dbReference type="PANTHER" id="PTHR11220">
    <property type="entry name" value="HEME-BINDING PROTEIN-RELATED"/>
    <property type="match status" value="1"/>
</dbReference>
<reference evidence="3 4" key="1">
    <citation type="submission" date="2019-01" db="EMBL/GenBank/DDBJ databases">
        <authorList>
            <person name="Ferrante I. M."/>
        </authorList>
    </citation>
    <scope>NUCLEOTIDE SEQUENCE [LARGE SCALE GENOMIC DNA]</scope>
    <source>
        <strain evidence="3 4">B856</strain>
    </source>
</reference>
<evidence type="ECO:0000313" key="4">
    <source>
        <dbReference type="Proteomes" id="UP000291116"/>
    </source>
</evidence>
<dbReference type="SUPFAM" id="SSF55136">
    <property type="entry name" value="Probable bacterial effector-binding domain"/>
    <property type="match status" value="1"/>
</dbReference>
<dbReference type="OrthoDB" id="191700at2759"/>
<feature type="region of interest" description="Disordered" evidence="2">
    <location>
        <begin position="204"/>
        <end position="233"/>
    </location>
</feature>
<dbReference type="Gene3D" id="3.20.80.10">
    <property type="entry name" value="Regulatory factor, effector binding domain"/>
    <property type="match status" value="1"/>
</dbReference>
<gene>
    <name evidence="3" type="ORF">PSNMU_V1.4_AUG-EV-PASAV3_0033290</name>
</gene>
<organism evidence="3 4">
    <name type="scientific">Pseudo-nitzschia multistriata</name>
    <dbReference type="NCBI Taxonomy" id="183589"/>
    <lineage>
        <taxon>Eukaryota</taxon>
        <taxon>Sar</taxon>
        <taxon>Stramenopiles</taxon>
        <taxon>Ochrophyta</taxon>
        <taxon>Bacillariophyta</taxon>
        <taxon>Bacillariophyceae</taxon>
        <taxon>Bacillariophycidae</taxon>
        <taxon>Bacillariales</taxon>
        <taxon>Bacillariaceae</taxon>
        <taxon>Pseudo-nitzschia</taxon>
    </lineage>
</organism>
<feature type="region of interest" description="Disordered" evidence="2">
    <location>
        <begin position="424"/>
        <end position="458"/>
    </location>
</feature>
<comment type="similarity">
    <text evidence="1">Belongs to the HEBP family.</text>
</comment>
<keyword evidence="4" id="KW-1185">Reference proteome</keyword>
<dbReference type="Proteomes" id="UP000291116">
    <property type="component" value="Unassembled WGS sequence"/>
</dbReference>
<accession>A0A448Z372</accession>
<dbReference type="EMBL" id="CAACVS010000094">
    <property type="protein sequence ID" value="VEU36567.1"/>
    <property type="molecule type" value="Genomic_DNA"/>
</dbReference>
<name>A0A448Z372_9STRA</name>
<dbReference type="AlphaFoldDB" id="A0A448Z372"/>
<dbReference type="Pfam" id="PF04832">
    <property type="entry name" value="SOUL"/>
    <property type="match status" value="1"/>
</dbReference>
<dbReference type="PANTHER" id="PTHR11220:SF1">
    <property type="entry name" value="HEME-BINDING PROTEIN 2"/>
    <property type="match status" value="1"/>
</dbReference>
<evidence type="ECO:0000256" key="2">
    <source>
        <dbReference type="SAM" id="MobiDB-lite"/>
    </source>
</evidence>
<feature type="compositionally biased region" description="Basic and acidic residues" evidence="2">
    <location>
        <begin position="426"/>
        <end position="446"/>
    </location>
</feature>
<evidence type="ECO:0000256" key="1">
    <source>
        <dbReference type="ARBA" id="ARBA00009817"/>
    </source>
</evidence>
<dbReference type="InterPro" id="IPR011256">
    <property type="entry name" value="Reg_factor_effector_dom_sf"/>
</dbReference>
<sequence>MRLKYHRKGKKLLHGRAVSLICFGMQLVLLVVALFSNATALRANSWQKRFDRAFLQVDGVTPEGRFRSFQRALKDPRLRSDVSKAIDIIQEKGFGKGHPEFIEILWPKGTQARRDLEAINALTKQIPERINEFENDSPESRSSNLNRLFQSIQDGVSAEVAASSFLKRSRSDPEGAVRLAENVFRNAPIGLESPSYEVLGKFSKEEGDTTTPGNKNNDSDHDDAEASANKKESFTTCAPMELRRYDAFRSISTPILDTGSSSYMLESMGSALVRLSSYLELGNNVDQIVMSMTVPFFISDSPTKGVDKMFMKLPLKNESDPPETVESSGITLDDFPETVFATLSFPGICTDQEIKRQKAKLLERIKEAGDIGWKVGRQMGSDDKIELGEGESNDEGQEFFVLQYNPPGTLPWRRTNEIAIVMEKASQTHDDKEVKDDVDLEPKIPENADTLKNINIDE</sequence>
<protein>
    <submittedName>
        <fullName evidence="3">Uncharacterized protein</fullName>
    </submittedName>
</protein>
<dbReference type="InterPro" id="IPR006917">
    <property type="entry name" value="SOUL_heme-bd"/>
</dbReference>
<evidence type="ECO:0000313" key="3">
    <source>
        <dbReference type="EMBL" id="VEU36567.1"/>
    </source>
</evidence>